<feature type="compositionally biased region" description="Basic and acidic residues" evidence="1">
    <location>
        <begin position="226"/>
        <end position="238"/>
    </location>
</feature>
<proteinExistence type="predicted"/>
<gene>
    <name evidence="2" type="ORF">CK203_071837</name>
</gene>
<dbReference type="Proteomes" id="UP000288805">
    <property type="component" value="Unassembled WGS sequence"/>
</dbReference>
<reference evidence="2 3" key="1">
    <citation type="journal article" date="2018" name="PLoS Genet.">
        <title>Population sequencing reveals clonal diversity and ancestral inbreeding in the grapevine cultivar Chardonnay.</title>
        <authorList>
            <person name="Roach M.J."/>
            <person name="Johnson D.L."/>
            <person name="Bohlmann J."/>
            <person name="van Vuuren H.J."/>
            <person name="Jones S.J."/>
            <person name="Pretorius I.S."/>
            <person name="Schmidt S.A."/>
            <person name="Borneman A.R."/>
        </authorList>
    </citation>
    <scope>NUCLEOTIDE SEQUENCE [LARGE SCALE GENOMIC DNA]</scope>
    <source>
        <strain evidence="3">cv. Chardonnay</strain>
        <tissue evidence="2">Leaf</tissue>
    </source>
</reference>
<name>A0A438C384_VITVI</name>
<feature type="region of interest" description="Disordered" evidence="1">
    <location>
        <begin position="217"/>
        <end position="238"/>
    </location>
</feature>
<evidence type="ECO:0000313" key="3">
    <source>
        <dbReference type="Proteomes" id="UP000288805"/>
    </source>
</evidence>
<protein>
    <submittedName>
        <fullName evidence="2">Uncharacterized protein</fullName>
    </submittedName>
</protein>
<comment type="caution">
    <text evidence="2">The sequence shown here is derived from an EMBL/GenBank/DDBJ whole genome shotgun (WGS) entry which is preliminary data.</text>
</comment>
<evidence type="ECO:0000313" key="2">
    <source>
        <dbReference type="EMBL" id="RVW17720.1"/>
    </source>
</evidence>
<organism evidence="2 3">
    <name type="scientific">Vitis vinifera</name>
    <name type="common">Grape</name>
    <dbReference type="NCBI Taxonomy" id="29760"/>
    <lineage>
        <taxon>Eukaryota</taxon>
        <taxon>Viridiplantae</taxon>
        <taxon>Streptophyta</taxon>
        <taxon>Embryophyta</taxon>
        <taxon>Tracheophyta</taxon>
        <taxon>Spermatophyta</taxon>
        <taxon>Magnoliopsida</taxon>
        <taxon>eudicotyledons</taxon>
        <taxon>Gunneridae</taxon>
        <taxon>Pentapetalae</taxon>
        <taxon>rosids</taxon>
        <taxon>Vitales</taxon>
        <taxon>Vitaceae</taxon>
        <taxon>Viteae</taxon>
        <taxon>Vitis</taxon>
    </lineage>
</organism>
<accession>A0A438C384</accession>
<dbReference type="AlphaFoldDB" id="A0A438C384"/>
<sequence length="290" mass="31595">MLSPEEPLRSGPSGKGLGGIVGGIGSNSIGSKGKEIIPWILYASNFCLGFVTVLYKNVDNASLDFEENGSDINSVIELYLKLSNCLNVWSFVSSYNESLYRELILCSHDILASKRDSVALSVLVHSPFFPPDVSSESATTSLKGHMDGYKSSSEAIQRSDDITVDSTISGKHCIKLPVSMDSDQKTDDSSTSQHLCTRKPSEGASFCGKQIPLRPSSVASRNVSGEVEKRSKSRKHTETFEKELVMTSDQASVKNQRLPKGFVYVPIGCLSKEKQINQDACPRESVERDG</sequence>
<evidence type="ECO:0000256" key="1">
    <source>
        <dbReference type="SAM" id="MobiDB-lite"/>
    </source>
</evidence>
<dbReference type="EMBL" id="QGNW01002574">
    <property type="protein sequence ID" value="RVW17720.1"/>
    <property type="molecule type" value="Genomic_DNA"/>
</dbReference>